<keyword evidence="3" id="KW-0547">Nucleotide-binding</keyword>
<dbReference type="PANTHER" id="PTHR47968">
    <property type="entry name" value="CENTROMERE PROTEIN E"/>
    <property type="match status" value="1"/>
</dbReference>
<keyword evidence="2 3" id="KW-0505">Motor protein</keyword>
<dbReference type="SUPFAM" id="SSF52540">
    <property type="entry name" value="P-loop containing nucleoside triphosphate hydrolases"/>
    <property type="match status" value="1"/>
</dbReference>
<protein>
    <recommendedName>
        <fullName evidence="4">Kinesin motor domain-containing protein</fullName>
    </recommendedName>
</protein>
<keyword evidence="3" id="KW-0067">ATP-binding</keyword>
<dbReference type="InParanoid" id="F0YKV2"/>
<dbReference type="Proteomes" id="UP000002729">
    <property type="component" value="Unassembled WGS sequence"/>
</dbReference>
<comment type="similarity">
    <text evidence="3">Belongs to the TRAFAC class myosin-kinesin ATPase superfamily. Kinesin family.</text>
</comment>
<keyword evidence="1" id="KW-0175">Coiled coil</keyword>
<dbReference type="OrthoDB" id="3176171at2759"/>
<dbReference type="InterPro" id="IPR027417">
    <property type="entry name" value="P-loop_NTPase"/>
</dbReference>
<dbReference type="GO" id="GO:0003777">
    <property type="term" value="F:microtubule motor activity"/>
    <property type="evidence" value="ECO:0007669"/>
    <property type="project" value="InterPro"/>
</dbReference>
<feature type="domain" description="Kinesin motor" evidence="4">
    <location>
        <begin position="17"/>
        <end position="182"/>
    </location>
</feature>
<dbReference type="Gene3D" id="3.40.850.10">
    <property type="entry name" value="Kinesin motor domain"/>
    <property type="match status" value="1"/>
</dbReference>
<gene>
    <name evidence="5" type="ORF">AURANDRAFT_15016</name>
</gene>
<sequence length="182" mass="19834">MTSSSNEAPVLESACDRVSVGLRIRPLNSIELESKSVAVMVEEAGLKVVQLNDVGKDRMSEHSYDAVFGPAVSTARVYQSIASPLVQNTLDGYNSTIFAYGQTSSGKTHTMVGSDADPGVLKLSMKEIFGNLESKIASNESLVRVSYLELYNEEIRDLLRPREGTKHQITEDPTRGPVVNDL</sequence>
<reference evidence="5 6" key="1">
    <citation type="journal article" date="2011" name="Proc. Natl. Acad. Sci. U.S.A.">
        <title>Niche of harmful alga Aureococcus anophagefferens revealed through ecogenomics.</title>
        <authorList>
            <person name="Gobler C.J."/>
            <person name="Berry D.L."/>
            <person name="Dyhrman S.T."/>
            <person name="Wilhelm S.W."/>
            <person name="Salamov A."/>
            <person name="Lobanov A.V."/>
            <person name="Zhang Y."/>
            <person name="Collier J.L."/>
            <person name="Wurch L.L."/>
            <person name="Kustka A.B."/>
            <person name="Dill B.D."/>
            <person name="Shah M."/>
            <person name="VerBerkmoes N.C."/>
            <person name="Kuo A."/>
            <person name="Terry A."/>
            <person name="Pangilinan J."/>
            <person name="Lindquist E.A."/>
            <person name="Lucas S."/>
            <person name="Paulsen I.T."/>
            <person name="Hattenrath-Lehmann T.K."/>
            <person name="Talmage S.C."/>
            <person name="Walker E.A."/>
            <person name="Koch F."/>
            <person name="Burson A.M."/>
            <person name="Marcoval M.A."/>
            <person name="Tang Y.Z."/>
            <person name="Lecleir G.R."/>
            <person name="Coyne K.J."/>
            <person name="Berg G.M."/>
            <person name="Bertrand E.M."/>
            <person name="Saito M.A."/>
            <person name="Gladyshev V.N."/>
            <person name="Grigoriev I.V."/>
        </authorList>
    </citation>
    <scope>NUCLEOTIDE SEQUENCE [LARGE SCALE GENOMIC DNA]</scope>
    <source>
        <strain evidence="6">CCMP 1984</strain>
    </source>
</reference>
<dbReference type="InterPro" id="IPR036961">
    <property type="entry name" value="Kinesin_motor_dom_sf"/>
</dbReference>
<dbReference type="RefSeq" id="XP_009041109.1">
    <property type="nucleotide sequence ID" value="XM_009042861.1"/>
</dbReference>
<evidence type="ECO:0000259" key="4">
    <source>
        <dbReference type="PROSITE" id="PS50067"/>
    </source>
</evidence>
<evidence type="ECO:0000256" key="1">
    <source>
        <dbReference type="ARBA" id="ARBA00023054"/>
    </source>
</evidence>
<evidence type="ECO:0000256" key="2">
    <source>
        <dbReference type="ARBA" id="ARBA00023175"/>
    </source>
</evidence>
<proteinExistence type="inferred from homology"/>
<organism evidence="6">
    <name type="scientific">Aureococcus anophagefferens</name>
    <name type="common">Harmful bloom alga</name>
    <dbReference type="NCBI Taxonomy" id="44056"/>
    <lineage>
        <taxon>Eukaryota</taxon>
        <taxon>Sar</taxon>
        <taxon>Stramenopiles</taxon>
        <taxon>Ochrophyta</taxon>
        <taxon>Pelagophyceae</taxon>
        <taxon>Pelagomonadales</taxon>
        <taxon>Pelagomonadaceae</taxon>
        <taxon>Aureococcus</taxon>
    </lineage>
</organism>
<dbReference type="PANTHER" id="PTHR47968:SF75">
    <property type="entry name" value="CENTROMERE-ASSOCIATED PROTEIN E"/>
    <property type="match status" value="1"/>
</dbReference>
<name>F0YKV2_AURAN</name>
<dbReference type="GO" id="GO:0008017">
    <property type="term" value="F:microtubule binding"/>
    <property type="evidence" value="ECO:0007669"/>
    <property type="project" value="InterPro"/>
</dbReference>
<feature type="non-terminal residue" evidence="5">
    <location>
        <position position="182"/>
    </location>
</feature>
<dbReference type="InterPro" id="IPR001752">
    <property type="entry name" value="Kinesin_motor_dom"/>
</dbReference>
<dbReference type="GO" id="GO:0007018">
    <property type="term" value="P:microtubule-based movement"/>
    <property type="evidence" value="ECO:0007669"/>
    <property type="project" value="InterPro"/>
</dbReference>
<dbReference type="AlphaFoldDB" id="F0YKV2"/>
<feature type="binding site" evidence="3">
    <location>
        <begin position="101"/>
        <end position="108"/>
    </location>
    <ligand>
        <name>ATP</name>
        <dbReference type="ChEBI" id="CHEBI:30616"/>
    </ligand>
</feature>
<evidence type="ECO:0000313" key="6">
    <source>
        <dbReference type="Proteomes" id="UP000002729"/>
    </source>
</evidence>
<dbReference type="SMART" id="SM00129">
    <property type="entry name" value="KISc"/>
    <property type="match status" value="1"/>
</dbReference>
<keyword evidence="6" id="KW-1185">Reference proteome</keyword>
<dbReference type="eggNOG" id="KOG4280">
    <property type="taxonomic scope" value="Eukaryota"/>
</dbReference>
<dbReference type="Pfam" id="PF00225">
    <property type="entry name" value="Kinesin"/>
    <property type="match status" value="1"/>
</dbReference>
<dbReference type="KEGG" id="aaf:AURANDRAFT_15016"/>
<dbReference type="PROSITE" id="PS50067">
    <property type="entry name" value="KINESIN_MOTOR_2"/>
    <property type="match status" value="1"/>
</dbReference>
<dbReference type="GO" id="GO:0005524">
    <property type="term" value="F:ATP binding"/>
    <property type="evidence" value="ECO:0007669"/>
    <property type="project" value="UniProtKB-UniRule"/>
</dbReference>
<dbReference type="GeneID" id="20218453"/>
<dbReference type="InterPro" id="IPR027640">
    <property type="entry name" value="Kinesin-like_fam"/>
</dbReference>
<evidence type="ECO:0000256" key="3">
    <source>
        <dbReference type="PROSITE-ProRule" id="PRU00283"/>
    </source>
</evidence>
<evidence type="ECO:0000313" key="5">
    <source>
        <dbReference type="EMBL" id="EGB04258.1"/>
    </source>
</evidence>
<accession>F0YKV2</accession>
<dbReference type="EMBL" id="GL833154">
    <property type="protein sequence ID" value="EGB04258.1"/>
    <property type="molecule type" value="Genomic_DNA"/>
</dbReference>
<dbReference type="OMA" id="CWRSKEL"/>